<evidence type="ECO:0000256" key="4">
    <source>
        <dbReference type="ARBA" id="ARBA00023239"/>
    </source>
</evidence>
<dbReference type="InterPro" id="IPR004839">
    <property type="entry name" value="Aminotransferase_I/II_large"/>
</dbReference>
<comment type="cofactor">
    <cofactor evidence="1">
        <name>pyridoxal 5'-phosphate</name>
        <dbReference type="ChEBI" id="CHEBI:597326"/>
    </cofactor>
</comment>
<dbReference type="CDD" id="cd00609">
    <property type="entry name" value="AAT_like"/>
    <property type="match status" value="1"/>
</dbReference>
<evidence type="ECO:0000313" key="8">
    <source>
        <dbReference type="Proteomes" id="UP001519295"/>
    </source>
</evidence>
<keyword evidence="8" id="KW-1185">Reference proteome</keyword>
<dbReference type="Pfam" id="PF00155">
    <property type="entry name" value="Aminotran_1_2"/>
    <property type="match status" value="1"/>
</dbReference>
<feature type="domain" description="Aminotransferase class I/classII large" evidence="6">
    <location>
        <begin position="36"/>
        <end position="383"/>
    </location>
</feature>
<dbReference type="Gene3D" id="3.40.640.10">
    <property type="entry name" value="Type I PLP-dependent aspartate aminotransferase-like (Major domain)"/>
    <property type="match status" value="1"/>
</dbReference>
<evidence type="ECO:0000256" key="3">
    <source>
        <dbReference type="ARBA" id="ARBA00022898"/>
    </source>
</evidence>
<dbReference type="InterPro" id="IPR015422">
    <property type="entry name" value="PyrdxlP-dep_Trfase_small"/>
</dbReference>
<dbReference type="PANTHER" id="PTHR43525">
    <property type="entry name" value="PROTEIN MALY"/>
    <property type="match status" value="1"/>
</dbReference>
<proteinExistence type="inferred from homology"/>
<dbReference type="SUPFAM" id="SSF53383">
    <property type="entry name" value="PLP-dependent transferases"/>
    <property type="match status" value="1"/>
</dbReference>
<dbReference type="EMBL" id="JAGINU010000001">
    <property type="protein sequence ID" value="MBP2369572.1"/>
    <property type="molecule type" value="Genomic_DNA"/>
</dbReference>
<dbReference type="PANTHER" id="PTHR43525:SF1">
    <property type="entry name" value="PROTEIN MALY"/>
    <property type="match status" value="1"/>
</dbReference>
<dbReference type="RefSeq" id="WP_210031791.1">
    <property type="nucleotide sequence ID" value="NZ_JAGINU010000001.1"/>
</dbReference>
<dbReference type="InterPro" id="IPR051798">
    <property type="entry name" value="Class-II_PLP-Dep_Aminotrans"/>
</dbReference>
<name>A0ABS4W059_9PSEU</name>
<evidence type="ECO:0000256" key="2">
    <source>
        <dbReference type="ARBA" id="ARBA00012224"/>
    </source>
</evidence>
<dbReference type="Proteomes" id="UP001519295">
    <property type="component" value="Unassembled WGS sequence"/>
</dbReference>
<sequence>MVRPDFDEVLPRHRLSTAKWEMEIARTGDPGILCFGTADMDFRSPPAVRRAIRDVADTGHFGYPFTPQSYYDAIVQHYARRGWTVPEEWLSSHVGIYASMQPLIEILTRPGDGVVFQSPAHHIFEELIRANGRVPRINPLAAAGDTYTMDLDHLASVVDDRTRLLLLCNPHNPVGRVWTHSELLALHEFCASRDIRILADEVYYGLLYPGVSFTPMASISHSASMNTVTVTSASKSFNLTGLTHSLVICENRKILDAYHDELKKTNVYFGGSMMGIVATEAALRHGDDWLRSLMAYVGGNLDLLRSWAAEHAPGVRVHRPEGTYFAWLDCAAWGLDDEAVVEFLESAARIVVSPGHRLGPGGTGHIRLNLACPRSTLVAGLERLGAALAHR</sequence>
<evidence type="ECO:0000313" key="7">
    <source>
        <dbReference type="EMBL" id="MBP2369572.1"/>
    </source>
</evidence>
<protein>
    <recommendedName>
        <fullName evidence="2">cysteine-S-conjugate beta-lyase</fullName>
        <ecNumber evidence="2">4.4.1.13</ecNumber>
    </recommendedName>
</protein>
<keyword evidence="4 7" id="KW-0456">Lyase</keyword>
<keyword evidence="3" id="KW-0663">Pyridoxal phosphate</keyword>
<dbReference type="EC" id="4.4.1.13" evidence="2"/>
<comment type="similarity">
    <text evidence="5">Belongs to the class-II pyridoxal-phosphate-dependent aminotransferase family. MalY/PatB cystathionine beta-lyase subfamily.</text>
</comment>
<gene>
    <name evidence="7" type="ORF">JOF36_005268</name>
</gene>
<dbReference type="GO" id="GO:0016829">
    <property type="term" value="F:lyase activity"/>
    <property type="evidence" value="ECO:0007669"/>
    <property type="project" value="UniProtKB-KW"/>
</dbReference>
<comment type="caution">
    <text evidence="7">The sequence shown here is derived from an EMBL/GenBank/DDBJ whole genome shotgun (WGS) entry which is preliminary data.</text>
</comment>
<dbReference type="InterPro" id="IPR015424">
    <property type="entry name" value="PyrdxlP-dep_Trfase"/>
</dbReference>
<reference evidence="7 8" key="1">
    <citation type="submission" date="2021-03" db="EMBL/GenBank/DDBJ databases">
        <title>Sequencing the genomes of 1000 actinobacteria strains.</title>
        <authorList>
            <person name="Klenk H.-P."/>
        </authorList>
    </citation>
    <scope>NUCLEOTIDE SEQUENCE [LARGE SCALE GENOMIC DNA]</scope>
    <source>
        <strain evidence="7 8">DSM 45256</strain>
    </source>
</reference>
<evidence type="ECO:0000259" key="6">
    <source>
        <dbReference type="Pfam" id="PF00155"/>
    </source>
</evidence>
<evidence type="ECO:0000256" key="1">
    <source>
        <dbReference type="ARBA" id="ARBA00001933"/>
    </source>
</evidence>
<evidence type="ECO:0000256" key="5">
    <source>
        <dbReference type="ARBA" id="ARBA00037974"/>
    </source>
</evidence>
<dbReference type="InterPro" id="IPR015421">
    <property type="entry name" value="PyrdxlP-dep_Trfase_major"/>
</dbReference>
<organism evidence="7 8">
    <name type="scientific">Pseudonocardia parietis</name>
    <dbReference type="NCBI Taxonomy" id="570936"/>
    <lineage>
        <taxon>Bacteria</taxon>
        <taxon>Bacillati</taxon>
        <taxon>Actinomycetota</taxon>
        <taxon>Actinomycetes</taxon>
        <taxon>Pseudonocardiales</taxon>
        <taxon>Pseudonocardiaceae</taxon>
        <taxon>Pseudonocardia</taxon>
    </lineage>
</organism>
<dbReference type="Gene3D" id="3.90.1150.10">
    <property type="entry name" value="Aspartate Aminotransferase, domain 1"/>
    <property type="match status" value="1"/>
</dbReference>
<accession>A0ABS4W059</accession>